<dbReference type="RefSeq" id="WP_126677855.1">
    <property type="nucleotide sequence ID" value="NZ_RYYU01000001.1"/>
</dbReference>
<evidence type="ECO:0000313" key="2">
    <source>
        <dbReference type="Proteomes" id="UP000278983"/>
    </source>
</evidence>
<keyword evidence="2" id="KW-1185">Reference proteome</keyword>
<reference evidence="1 2" key="1">
    <citation type="submission" date="2018-12" db="EMBL/GenBank/DDBJ databases">
        <title>Genome sequencing of Prevotella sp. KCOM 3155 (= JS262).</title>
        <authorList>
            <person name="Kook J.-K."/>
            <person name="Park S.-N."/>
            <person name="Lim Y.K."/>
        </authorList>
    </citation>
    <scope>NUCLEOTIDE SEQUENCE [LARGE SCALE GENOMIC DNA]</scope>
    <source>
        <strain evidence="1 2">KCOM 3155</strain>
    </source>
</reference>
<dbReference type="InterPro" id="IPR011990">
    <property type="entry name" value="TPR-like_helical_dom_sf"/>
</dbReference>
<dbReference type="EMBL" id="RYYU01000001">
    <property type="protein sequence ID" value="RUL58759.1"/>
    <property type="molecule type" value="Genomic_DNA"/>
</dbReference>
<dbReference type="Proteomes" id="UP000278983">
    <property type="component" value="Unassembled WGS sequence"/>
</dbReference>
<organism evidence="1 2">
    <name type="scientific">Prevotella koreensis</name>
    <dbReference type="NCBI Taxonomy" id="2490854"/>
    <lineage>
        <taxon>Bacteria</taxon>
        <taxon>Pseudomonadati</taxon>
        <taxon>Bacteroidota</taxon>
        <taxon>Bacteroidia</taxon>
        <taxon>Bacteroidales</taxon>
        <taxon>Prevotellaceae</taxon>
        <taxon>Prevotella</taxon>
    </lineage>
</organism>
<sequence>MEQNILRRSLTEIANGHVFHAIGMMKEYADNYGVGQWRDELERISCDYELMLDYMGRGVIDPEREKVHSRISKRLERCIRNIMLSDKIKLSSFYIEAYNKAGGVTLETEQLRSVLENFVSEQAMTGLLGADDEKTKSREIYENHIGQMSRFFHTIIVSTQWTDGMGKHIAEILSSPTIDSFDAQLLVSSISIAVMNHYDEQKTLALANIYRLSTDENIKQRALVGWAFATAMEGRTTEDVISLCNDNEVANELADMQKQVMFCLNADEDNQVIQQDIIPELMRNQNLNITRFGITEKEDDPMEDILNPSAADERMEKLESSMHRMEQMQKEGSDIYFGGFSQMKRFPFFNDMANWFWPFFIEHPAVQEALDKIGKADFLSDMLASGPFCESDKYSFLLTMKTVFERLPDNVREMLQGGYDLGSIVNDSDRNSAAYIRRMYLQDLYRFFRLNMHKSDMKSPFADANVYLFVANKAFVGTEIDNRLAELLFFMHKRKMKNAFMVLAKRFMDLEQNRLSTDFIHLSAIYYSEYANDASKAMSILKEAWDNNKLDDDLMSLKILGRLSLLEKNFELAVACYLRLYDLYPDNRIYAQNYCVALMKQERYYDALNILYRLDYEHHSANTSRAMAWALMGEGKLEQAQALYDKLLLDESTAPEDFLNAAYCHWIQGETNTAVNLFVDYKEALGNRELSADWLTAEMENDSRMLARHGIKPVDMMLMSDLVEKKVRGTD</sequence>
<proteinExistence type="predicted"/>
<name>A0A3S0QT22_9BACT</name>
<dbReference type="OrthoDB" id="1108959at2"/>
<gene>
    <name evidence="1" type="ORF">EHV08_02555</name>
</gene>
<protein>
    <submittedName>
        <fullName evidence="1">Tetratricopeptide repeat protein</fullName>
    </submittedName>
</protein>
<comment type="caution">
    <text evidence="1">The sequence shown here is derived from an EMBL/GenBank/DDBJ whole genome shotgun (WGS) entry which is preliminary data.</text>
</comment>
<dbReference type="AlphaFoldDB" id="A0A3S0QT22"/>
<evidence type="ECO:0000313" key="1">
    <source>
        <dbReference type="EMBL" id="RUL58759.1"/>
    </source>
</evidence>
<accession>A0A3S0QT22</accession>
<dbReference type="Gene3D" id="1.25.40.10">
    <property type="entry name" value="Tetratricopeptide repeat domain"/>
    <property type="match status" value="1"/>
</dbReference>
<dbReference type="SUPFAM" id="SSF48452">
    <property type="entry name" value="TPR-like"/>
    <property type="match status" value="1"/>
</dbReference>